<protein>
    <recommendedName>
        <fullName evidence="1">Tubby C-terminal domain-containing protein</fullName>
    </recommendedName>
</protein>
<dbReference type="RefSeq" id="WP_108530064.1">
    <property type="nucleotide sequence ID" value="NZ_PYHP01000007.1"/>
</dbReference>
<comment type="caution">
    <text evidence="2">The sequence shown here is derived from an EMBL/GenBank/DDBJ whole genome shotgun (WGS) entry which is preliminary data.</text>
</comment>
<sequence>MIYKTKLPLLKMSTAPIILMDEVGNHVGTMRRYYSTKKQKFLNVIFDNIIVNIHVFDQEEKLCANIQEIITMKTMIKDKWNVQLGEESFICETQTKIKTNPQFYYEKSNANVWIKKDFADKVVRFFIDQKVVAHVNVEGFVPPKSCHLTITILDSRVDIYEVASLYYLFHLKY</sequence>
<evidence type="ECO:0000259" key="1">
    <source>
        <dbReference type="Pfam" id="PF23728"/>
    </source>
</evidence>
<proteinExistence type="predicted"/>
<evidence type="ECO:0000313" key="3">
    <source>
        <dbReference type="Proteomes" id="UP000244184"/>
    </source>
</evidence>
<gene>
    <name evidence="2" type="ORF">C8Z91_02220</name>
</gene>
<evidence type="ECO:0000313" key="2">
    <source>
        <dbReference type="EMBL" id="PUA40666.1"/>
    </source>
</evidence>
<organism evidence="2 3">
    <name type="scientific">Paenibacillus elgii</name>
    <dbReference type="NCBI Taxonomy" id="189691"/>
    <lineage>
        <taxon>Bacteria</taxon>
        <taxon>Bacillati</taxon>
        <taxon>Bacillota</taxon>
        <taxon>Bacilli</taxon>
        <taxon>Bacillales</taxon>
        <taxon>Paenibacillaceae</taxon>
        <taxon>Paenibacillus</taxon>
    </lineage>
</organism>
<name>A0A2T6G928_9BACL</name>
<accession>A0A2T6G928</accession>
<reference evidence="2 3" key="1">
    <citation type="submission" date="2018-03" db="EMBL/GenBank/DDBJ databases">
        <title>Genome sequence of Paenibacillus elgii strain AC13 an antimicrobial compound producing bacteria.</title>
        <authorList>
            <person name="Kurokawa A.S."/>
            <person name="Araujo J.F."/>
            <person name="Costa R.A."/>
            <person name="Ortega D.B."/>
            <person name="Pires A.S."/>
            <person name="Pappas G.J.Jr."/>
            <person name="Franco O.L."/>
            <person name="Barreto C."/>
            <person name="Magalhaes B.S."/>
            <person name="Kruger R.H."/>
        </authorList>
    </citation>
    <scope>NUCLEOTIDE SEQUENCE [LARGE SCALE GENOMIC DNA]</scope>
    <source>
        <strain evidence="2 3">AC13</strain>
    </source>
</reference>
<dbReference type="Proteomes" id="UP000244184">
    <property type="component" value="Unassembled WGS sequence"/>
</dbReference>
<dbReference type="EMBL" id="PYHP01000007">
    <property type="protein sequence ID" value="PUA40666.1"/>
    <property type="molecule type" value="Genomic_DNA"/>
</dbReference>
<dbReference type="AlphaFoldDB" id="A0A2T6G928"/>
<dbReference type="InterPro" id="IPR056944">
    <property type="entry name" value="Tubby_C-like"/>
</dbReference>
<dbReference type="Pfam" id="PF23728">
    <property type="entry name" value="Tubby_C_like"/>
    <property type="match status" value="1"/>
</dbReference>
<feature type="domain" description="Tubby C-terminal" evidence="1">
    <location>
        <begin position="3"/>
        <end position="173"/>
    </location>
</feature>